<evidence type="ECO:0000313" key="2">
    <source>
        <dbReference type="EMBL" id="TAY52902.1"/>
    </source>
</evidence>
<dbReference type="Gene3D" id="3.40.630.30">
    <property type="match status" value="1"/>
</dbReference>
<dbReference type="CDD" id="cd04301">
    <property type="entry name" value="NAT_SF"/>
    <property type="match status" value="1"/>
</dbReference>
<evidence type="ECO:0000313" key="3">
    <source>
        <dbReference type="Proteomes" id="UP000292974"/>
    </source>
</evidence>
<dbReference type="RefSeq" id="WP_130716604.1">
    <property type="nucleotide sequence ID" value="NZ_SIOP01000001.1"/>
</dbReference>
<dbReference type="EMBL" id="SIOP01000001">
    <property type="protein sequence ID" value="TAY52902.1"/>
    <property type="molecule type" value="Genomic_DNA"/>
</dbReference>
<evidence type="ECO:0000259" key="1">
    <source>
        <dbReference type="PROSITE" id="PS51186"/>
    </source>
</evidence>
<comment type="caution">
    <text evidence="2">The sequence shown here is derived from an EMBL/GenBank/DDBJ whole genome shotgun (WGS) entry which is preliminary data.</text>
</comment>
<keyword evidence="2" id="KW-0808">Transferase</keyword>
<dbReference type="InterPro" id="IPR000182">
    <property type="entry name" value="GNAT_dom"/>
</dbReference>
<dbReference type="GO" id="GO:0016747">
    <property type="term" value="F:acyltransferase activity, transferring groups other than amino-acyl groups"/>
    <property type="evidence" value="ECO:0007669"/>
    <property type="project" value="InterPro"/>
</dbReference>
<name>A0A7M3DWA5_RHILE</name>
<dbReference type="Proteomes" id="UP000292974">
    <property type="component" value="Unassembled WGS sequence"/>
</dbReference>
<reference evidence="2 3" key="1">
    <citation type="submission" date="2019-02" db="EMBL/GenBank/DDBJ databases">
        <title>The genomic architecture of introgression among sibling species of bacteria.</title>
        <authorList>
            <person name="Cavassim M.I.A."/>
            <person name="Moeskjaer S."/>
            <person name="Moslemi C."/>
            <person name="Fields B."/>
            <person name="Bachmann A."/>
            <person name="Vilhjalmsson B."/>
            <person name="Schierup M.H."/>
            <person name="Young J.P.W."/>
            <person name="Andersen S.U."/>
        </authorList>
    </citation>
    <scope>NUCLEOTIDE SEQUENCE [LARGE SCALE GENOMIC DNA]</scope>
    <source>
        <strain evidence="2 3">SM135B</strain>
    </source>
</reference>
<accession>A0A7M3DWA5</accession>
<dbReference type="AlphaFoldDB" id="A0A7M3DWA5"/>
<dbReference type="SUPFAM" id="SSF55729">
    <property type="entry name" value="Acyl-CoA N-acyltransferases (Nat)"/>
    <property type="match status" value="1"/>
</dbReference>
<gene>
    <name evidence="2" type="ORF">ELH90_15310</name>
</gene>
<dbReference type="Pfam" id="PF00583">
    <property type="entry name" value="Acetyltransf_1"/>
    <property type="match status" value="1"/>
</dbReference>
<sequence>MLHIEIRKADETEAIKISELLQSVAMWLETEGPGKLWPAASFDLSEITQKIHAAEVVVLKADGEIAACMYVEQSDGAFWPEADPGEALYLHKLAVARSFGGLGLSRMMLDWAAQYAKWAGYQFLRLDCTPRPKLVQIYINAGFSRVGEDTVIAGFLVARLQRTLSR</sequence>
<organism evidence="2 3">
    <name type="scientific">Rhizobium leguminosarum</name>
    <dbReference type="NCBI Taxonomy" id="384"/>
    <lineage>
        <taxon>Bacteria</taxon>
        <taxon>Pseudomonadati</taxon>
        <taxon>Pseudomonadota</taxon>
        <taxon>Alphaproteobacteria</taxon>
        <taxon>Hyphomicrobiales</taxon>
        <taxon>Rhizobiaceae</taxon>
        <taxon>Rhizobium/Agrobacterium group</taxon>
        <taxon>Rhizobium</taxon>
    </lineage>
</organism>
<dbReference type="InterPro" id="IPR016181">
    <property type="entry name" value="Acyl_CoA_acyltransferase"/>
</dbReference>
<proteinExistence type="predicted"/>
<feature type="domain" description="N-acetyltransferase" evidence="1">
    <location>
        <begin position="4"/>
        <end position="165"/>
    </location>
</feature>
<protein>
    <submittedName>
        <fullName evidence="2">N-acetyltransferase</fullName>
    </submittedName>
</protein>
<dbReference type="PROSITE" id="PS51186">
    <property type="entry name" value="GNAT"/>
    <property type="match status" value="1"/>
</dbReference>